<sequence>MRYLLGLSMILFFLEVNWVTQLDVKLNKNVNLLIRLIHDLFCRNKNTTKPLKFGSVSNLSC</sequence>
<organism evidence="1 2">
    <name type="scientific">Acinetobacter guillouiae NIPH 991</name>
    <dbReference type="NCBI Taxonomy" id="1217656"/>
    <lineage>
        <taxon>Bacteria</taxon>
        <taxon>Pseudomonadati</taxon>
        <taxon>Pseudomonadota</taxon>
        <taxon>Gammaproteobacteria</taxon>
        <taxon>Moraxellales</taxon>
        <taxon>Moraxellaceae</taxon>
        <taxon>Acinetobacter</taxon>
    </lineage>
</organism>
<dbReference type="EMBL" id="APPJ01000013">
    <property type="protein sequence ID" value="ENV15778.1"/>
    <property type="molecule type" value="Genomic_DNA"/>
</dbReference>
<keyword evidence="2" id="KW-1185">Reference proteome</keyword>
<dbReference type="HOGENOM" id="CLU_2911907_0_0_6"/>
<evidence type="ECO:0000313" key="1">
    <source>
        <dbReference type="EMBL" id="ENV15778.1"/>
    </source>
</evidence>
<dbReference type="AlphaFoldDB" id="N8Y808"/>
<comment type="caution">
    <text evidence="1">The sequence shown here is derived from an EMBL/GenBank/DDBJ whole genome shotgun (WGS) entry which is preliminary data.</text>
</comment>
<name>N8Y808_ACIGI</name>
<gene>
    <name evidence="1" type="ORF">F964_03640</name>
</gene>
<accession>N8Y808</accession>
<evidence type="ECO:0000313" key="2">
    <source>
        <dbReference type="Proteomes" id="UP000013148"/>
    </source>
</evidence>
<reference evidence="1 2" key="1">
    <citation type="submission" date="2013-02" db="EMBL/GenBank/DDBJ databases">
        <title>The Genome Sequence of Acinetobacter guillouiae NIPH 991.</title>
        <authorList>
            <consortium name="The Broad Institute Genome Sequencing Platform"/>
            <consortium name="The Broad Institute Genome Sequencing Center for Infectious Disease"/>
            <person name="Cerqueira G."/>
            <person name="Feldgarden M."/>
            <person name="Courvalin P."/>
            <person name="Perichon B."/>
            <person name="Grillot-Courvalin C."/>
            <person name="Clermont D."/>
            <person name="Rocha E."/>
            <person name="Yoon E.-J."/>
            <person name="Nemec A."/>
            <person name="Walker B."/>
            <person name="Young S.K."/>
            <person name="Zeng Q."/>
            <person name="Gargeya S."/>
            <person name="Fitzgerald M."/>
            <person name="Haas B."/>
            <person name="Abouelleil A."/>
            <person name="Alvarado L."/>
            <person name="Arachchi H.M."/>
            <person name="Berlin A.M."/>
            <person name="Chapman S.B."/>
            <person name="Dewar J."/>
            <person name="Goldberg J."/>
            <person name="Griggs A."/>
            <person name="Gujja S."/>
            <person name="Hansen M."/>
            <person name="Howarth C."/>
            <person name="Imamovic A."/>
            <person name="Larimer J."/>
            <person name="McCowan C."/>
            <person name="Murphy C."/>
            <person name="Neiman D."/>
            <person name="Pearson M."/>
            <person name="Priest M."/>
            <person name="Roberts A."/>
            <person name="Saif S."/>
            <person name="Shea T."/>
            <person name="Sisk P."/>
            <person name="Sykes S."/>
            <person name="Wortman J."/>
            <person name="Nusbaum C."/>
            <person name="Birren B."/>
        </authorList>
    </citation>
    <scope>NUCLEOTIDE SEQUENCE [LARGE SCALE GENOMIC DNA]</scope>
    <source>
        <strain evidence="1 2">NIPH 991</strain>
    </source>
</reference>
<proteinExistence type="predicted"/>
<dbReference type="Proteomes" id="UP000013148">
    <property type="component" value="Unassembled WGS sequence"/>
</dbReference>
<protein>
    <submittedName>
        <fullName evidence="1">Uncharacterized protein</fullName>
    </submittedName>
</protein>